<keyword evidence="5 15" id="KW-0813">Transport</keyword>
<evidence type="ECO:0000256" key="2">
    <source>
        <dbReference type="ARBA" id="ARBA00005698"/>
    </source>
</evidence>
<evidence type="ECO:0000256" key="15">
    <source>
        <dbReference type="RuleBase" id="RU004430"/>
    </source>
</evidence>
<gene>
    <name evidence="16" type="primary">ND6</name>
</gene>
<evidence type="ECO:0000256" key="3">
    <source>
        <dbReference type="ARBA" id="ARBA00012944"/>
    </source>
</evidence>
<keyword evidence="11 15" id="KW-0520">NAD</keyword>
<dbReference type="EMBL" id="KP996617">
    <property type="protein sequence ID" value="AKH60343.1"/>
    <property type="molecule type" value="Genomic_DNA"/>
</dbReference>
<evidence type="ECO:0000256" key="6">
    <source>
        <dbReference type="ARBA" id="ARBA00022660"/>
    </source>
</evidence>
<feature type="transmembrane region" description="Helical" evidence="15">
    <location>
        <begin position="87"/>
        <end position="109"/>
    </location>
</feature>
<keyword evidence="15" id="KW-0830">Ubiquinone</keyword>
<feature type="transmembrane region" description="Helical" evidence="15">
    <location>
        <begin position="29"/>
        <end position="46"/>
    </location>
</feature>
<dbReference type="PANTHER" id="PTHR11435:SF1">
    <property type="entry name" value="NADH-UBIQUINONE OXIDOREDUCTASE CHAIN 6"/>
    <property type="match status" value="1"/>
</dbReference>
<dbReference type="InterPro" id="IPR042106">
    <property type="entry name" value="Nuo/plastoQ_OxRdtase_6_NuoJ"/>
</dbReference>
<evidence type="ECO:0000256" key="4">
    <source>
        <dbReference type="ARBA" id="ARBA00021095"/>
    </source>
</evidence>
<dbReference type="GO" id="GO:0031966">
    <property type="term" value="C:mitochondrial membrane"/>
    <property type="evidence" value="ECO:0007669"/>
    <property type="project" value="UniProtKB-SubCell"/>
</dbReference>
<evidence type="ECO:0000256" key="1">
    <source>
        <dbReference type="ARBA" id="ARBA00004225"/>
    </source>
</evidence>
<protein>
    <recommendedName>
        <fullName evidence="4 15">NADH-ubiquinone oxidoreductase chain 6</fullName>
        <ecNumber evidence="3 15">7.1.1.2</ecNumber>
    </recommendedName>
</protein>
<feature type="transmembrane region" description="Helical" evidence="15">
    <location>
        <begin position="53"/>
        <end position="75"/>
    </location>
</feature>
<dbReference type="GO" id="GO:0008137">
    <property type="term" value="F:NADH dehydrogenase (ubiquinone) activity"/>
    <property type="evidence" value="ECO:0007669"/>
    <property type="project" value="UniProtKB-UniRule"/>
</dbReference>
<keyword evidence="9 15" id="KW-0249">Electron transport</keyword>
<dbReference type="Pfam" id="PF00499">
    <property type="entry name" value="Oxidored_q3"/>
    <property type="match status" value="1"/>
</dbReference>
<evidence type="ECO:0000256" key="5">
    <source>
        <dbReference type="ARBA" id="ARBA00022448"/>
    </source>
</evidence>
<feature type="transmembrane region" description="Helical" evidence="15">
    <location>
        <begin position="144"/>
        <end position="162"/>
    </location>
</feature>
<comment type="catalytic activity">
    <reaction evidence="14 15">
        <text>a ubiquinone + NADH + 5 H(+)(in) = a ubiquinol + NAD(+) + 4 H(+)(out)</text>
        <dbReference type="Rhea" id="RHEA:29091"/>
        <dbReference type="Rhea" id="RHEA-COMP:9565"/>
        <dbReference type="Rhea" id="RHEA-COMP:9566"/>
        <dbReference type="ChEBI" id="CHEBI:15378"/>
        <dbReference type="ChEBI" id="CHEBI:16389"/>
        <dbReference type="ChEBI" id="CHEBI:17976"/>
        <dbReference type="ChEBI" id="CHEBI:57540"/>
        <dbReference type="ChEBI" id="CHEBI:57945"/>
        <dbReference type="EC" id="7.1.1.2"/>
    </reaction>
</comment>
<evidence type="ECO:0000256" key="11">
    <source>
        <dbReference type="ARBA" id="ARBA00023027"/>
    </source>
</evidence>
<keyword evidence="6 15" id="KW-0679">Respiratory chain</keyword>
<geneLocation type="mitochondrion" evidence="16"/>
<organism evidence="16">
    <name type="scientific">Sphenodon punctatus</name>
    <name type="common">Tuatara</name>
    <name type="synonym">Hatteria punctata</name>
    <dbReference type="NCBI Taxonomy" id="8508"/>
    <lineage>
        <taxon>Eukaryota</taxon>
        <taxon>Metazoa</taxon>
        <taxon>Chordata</taxon>
        <taxon>Craniata</taxon>
        <taxon>Vertebrata</taxon>
        <taxon>Euteleostomi</taxon>
        <taxon>Lepidosauria</taxon>
        <taxon>Sphenodontia</taxon>
        <taxon>Sphenodontidae</taxon>
        <taxon>Sphenodon</taxon>
    </lineage>
</organism>
<name>A0A0F7LBG6_SPHPU</name>
<dbReference type="EC" id="7.1.1.2" evidence="3 15"/>
<evidence type="ECO:0000256" key="7">
    <source>
        <dbReference type="ARBA" id="ARBA00022692"/>
    </source>
</evidence>
<evidence type="ECO:0000256" key="10">
    <source>
        <dbReference type="ARBA" id="ARBA00022989"/>
    </source>
</evidence>
<proteinExistence type="inferred from homology"/>
<comment type="function">
    <text evidence="15">Core subunit of the mitochondrial membrane respiratory chain NADH dehydrogenase (Complex I) which catalyzes electron transfer from NADH through the respiratory chain, using ubiquinone as an electron acceptor. Essential for the catalytic activity and assembly of complex I.</text>
</comment>
<comment type="subcellular location">
    <subcellularLocation>
        <location evidence="1 15">Mitochondrion membrane</location>
        <topology evidence="1 15">Multi-pass membrane protein</topology>
    </subcellularLocation>
</comment>
<evidence type="ECO:0000256" key="9">
    <source>
        <dbReference type="ARBA" id="ARBA00022982"/>
    </source>
</evidence>
<evidence type="ECO:0000256" key="12">
    <source>
        <dbReference type="ARBA" id="ARBA00023128"/>
    </source>
</evidence>
<keyword evidence="13 15" id="KW-0472">Membrane</keyword>
<keyword evidence="12 15" id="KW-0496">Mitochondrion</keyword>
<dbReference type="Gene3D" id="1.20.120.1200">
    <property type="entry name" value="NADH-ubiquinone/plastoquinone oxidoreductase chain 6, subunit NuoJ"/>
    <property type="match status" value="1"/>
</dbReference>
<dbReference type="InterPro" id="IPR050269">
    <property type="entry name" value="ComplexI_Subunit6"/>
</dbReference>
<dbReference type="PANTHER" id="PTHR11435">
    <property type="entry name" value="NADH UBIQUINONE OXIDOREDUCTASE SUBUNIT ND6"/>
    <property type="match status" value="1"/>
</dbReference>
<keyword evidence="8 15" id="KW-1278">Translocase</keyword>
<keyword evidence="7 15" id="KW-0812">Transmembrane</keyword>
<accession>A0A0F7LBG6</accession>
<dbReference type="InterPro" id="IPR001457">
    <property type="entry name" value="NADH_UbQ/plastoQ_OxRdtase_su6"/>
</dbReference>
<evidence type="ECO:0000313" key="16">
    <source>
        <dbReference type="EMBL" id="AKH60343.1"/>
    </source>
</evidence>
<dbReference type="AlphaFoldDB" id="A0A0F7LBG6"/>
<evidence type="ECO:0000256" key="8">
    <source>
        <dbReference type="ARBA" id="ARBA00022967"/>
    </source>
</evidence>
<keyword evidence="10 15" id="KW-1133">Transmembrane helix</keyword>
<sequence length="174" mass="18239">MTYAIFLFGLCFVFGLLLVASNPSPYYGVLGLLMASAVGGGFLVGVGSSFLSVILFLIYSGGMLVVFAYSVALAADFYPEAWGSRSVAINLVVFLSLLVFVGSGFSWGLSKKGVGEETVDFGGISLIRGDFGGVAILYDFGCSVLVVSGWVLLVALFVVLELTRGQSRGSLRAV</sequence>
<reference evidence="16" key="1">
    <citation type="journal article" date="2015" name="Sci. Rep.">
        <title>Distance-dependent patterns of molecular divergences in Tuatara mitogenomes.</title>
        <authorList>
            <person name="Subramanian S."/>
            <person name="Mohandesan E."/>
            <person name="Millar C.D."/>
            <person name="Lambert D.M."/>
        </authorList>
    </citation>
    <scope>NUCLEOTIDE SEQUENCE</scope>
    <source>
        <strain evidence="16">Plate_Is</strain>
    </source>
</reference>
<comment type="similarity">
    <text evidence="2 15">Belongs to the complex I subunit 6 family.</text>
</comment>
<evidence type="ECO:0000256" key="13">
    <source>
        <dbReference type="ARBA" id="ARBA00023136"/>
    </source>
</evidence>
<evidence type="ECO:0000256" key="14">
    <source>
        <dbReference type="ARBA" id="ARBA00049551"/>
    </source>
</evidence>